<reference evidence="8 9" key="1">
    <citation type="submission" date="2009-01" db="EMBL/GenBank/DDBJ databases">
        <title>Complete sequence of chromosome of Methylobacterium nodulans ORS 2060.</title>
        <authorList>
            <consortium name="US DOE Joint Genome Institute"/>
            <person name="Lucas S."/>
            <person name="Copeland A."/>
            <person name="Lapidus A."/>
            <person name="Glavina del Rio T."/>
            <person name="Dalin E."/>
            <person name="Tice H."/>
            <person name="Bruce D."/>
            <person name="Goodwin L."/>
            <person name="Pitluck S."/>
            <person name="Sims D."/>
            <person name="Brettin T."/>
            <person name="Detter J.C."/>
            <person name="Han C."/>
            <person name="Larimer F."/>
            <person name="Land M."/>
            <person name="Hauser L."/>
            <person name="Kyrpides N."/>
            <person name="Ivanova N."/>
            <person name="Marx C.J."/>
            <person name="Richardson P."/>
        </authorList>
    </citation>
    <scope>NUCLEOTIDE SEQUENCE [LARGE SCALE GENOMIC DNA]</scope>
    <source>
        <strain evidence="9">LMG 21967 / CNCM I-2342 / ORS 2060</strain>
    </source>
</reference>
<evidence type="ECO:0000313" key="9">
    <source>
        <dbReference type="Proteomes" id="UP000008207"/>
    </source>
</evidence>
<keyword evidence="3 6" id="KW-0812">Transmembrane</keyword>
<dbReference type="Pfam" id="PF00482">
    <property type="entry name" value="T2SSF"/>
    <property type="match status" value="1"/>
</dbReference>
<keyword evidence="4 6" id="KW-1133">Transmembrane helix</keyword>
<keyword evidence="5 6" id="KW-0472">Membrane</keyword>
<keyword evidence="9" id="KW-1185">Reference proteome</keyword>
<dbReference type="HOGENOM" id="CLU_064305_1_1_5"/>
<dbReference type="STRING" id="460265.Mnod_3794"/>
<evidence type="ECO:0000256" key="3">
    <source>
        <dbReference type="ARBA" id="ARBA00022692"/>
    </source>
</evidence>
<sequence>MLLPLLVFFLGAFSTGGLLLAAFHPRLARTSALDRRLQLVRASAGQTTRAAGSDDNRRKRSVQELLRETEQKQKAKNSAKLSLVMRLRQADLGWSKSTYYTICLTVGTLAFLAMWGLMGLGLLPAVGFGLCGGMLLPHLYVSARRKRRFKRFAAEFPNAIDVIVRGVKAGLPLVDCLNIVAAEAQEPVKSEFRALVEDQTLGMPLQDAVERLPERMPLSEARFFAIVIAIQSRTGGSLSEALGNLSRVLRERKKMQGKIKAVSSEAKASAGIIAALPIVVGSLVYLTSPAYMALLFTTPIGKAVLAGCVVWMLLGTLMMRKMINFDF</sequence>
<proteinExistence type="predicted"/>
<dbReference type="PANTHER" id="PTHR35007:SF1">
    <property type="entry name" value="PILUS ASSEMBLY PROTEIN"/>
    <property type="match status" value="1"/>
</dbReference>
<evidence type="ECO:0000256" key="1">
    <source>
        <dbReference type="ARBA" id="ARBA00004651"/>
    </source>
</evidence>
<keyword evidence="2" id="KW-1003">Cell membrane</keyword>
<feature type="domain" description="Type II secretion system protein GspF" evidence="7">
    <location>
        <begin position="160"/>
        <end position="284"/>
    </location>
</feature>
<dbReference type="PANTHER" id="PTHR35007">
    <property type="entry name" value="INTEGRAL MEMBRANE PROTEIN-RELATED"/>
    <property type="match status" value="1"/>
</dbReference>
<dbReference type="EMBL" id="CP001349">
    <property type="protein sequence ID" value="ACL58698.1"/>
    <property type="molecule type" value="Genomic_DNA"/>
</dbReference>
<evidence type="ECO:0000256" key="2">
    <source>
        <dbReference type="ARBA" id="ARBA00022475"/>
    </source>
</evidence>
<comment type="subcellular location">
    <subcellularLocation>
        <location evidence="1">Cell membrane</location>
        <topology evidence="1">Multi-pass membrane protein</topology>
    </subcellularLocation>
</comment>
<feature type="transmembrane region" description="Helical" evidence="6">
    <location>
        <begin position="292"/>
        <end position="314"/>
    </location>
</feature>
<dbReference type="Gene3D" id="1.20.81.30">
    <property type="entry name" value="Type II secretion system (T2SS), domain F"/>
    <property type="match status" value="1"/>
</dbReference>
<feature type="transmembrane region" description="Helical" evidence="6">
    <location>
        <begin position="268"/>
        <end position="286"/>
    </location>
</feature>
<feature type="transmembrane region" description="Helical" evidence="6">
    <location>
        <begin position="98"/>
        <end position="116"/>
    </location>
</feature>
<name>B8IRF8_METNO</name>
<protein>
    <submittedName>
        <fullName evidence="8">Type II secretion system protein</fullName>
    </submittedName>
</protein>
<organism evidence="8 9">
    <name type="scientific">Methylobacterium nodulans (strain LMG 21967 / CNCM I-2342 / ORS 2060)</name>
    <dbReference type="NCBI Taxonomy" id="460265"/>
    <lineage>
        <taxon>Bacteria</taxon>
        <taxon>Pseudomonadati</taxon>
        <taxon>Pseudomonadota</taxon>
        <taxon>Alphaproteobacteria</taxon>
        <taxon>Hyphomicrobiales</taxon>
        <taxon>Methylobacteriaceae</taxon>
        <taxon>Methylobacterium</taxon>
    </lineage>
</organism>
<evidence type="ECO:0000256" key="6">
    <source>
        <dbReference type="SAM" id="Phobius"/>
    </source>
</evidence>
<evidence type="ECO:0000313" key="8">
    <source>
        <dbReference type="EMBL" id="ACL58698.1"/>
    </source>
</evidence>
<dbReference type="GO" id="GO:0005886">
    <property type="term" value="C:plasma membrane"/>
    <property type="evidence" value="ECO:0007669"/>
    <property type="project" value="UniProtKB-SubCell"/>
</dbReference>
<evidence type="ECO:0000256" key="5">
    <source>
        <dbReference type="ARBA" id="ARBA00023136"/>
    </source>
</evidence>
<evidence type="ECO:0000256" key="4">
    <source>
        <dbReference type="ARBA" id="ARBA00022989"/>
    </source>
</evidence>
<feature type="transmembrane region" description="Helical" evidence="6">
    <location>
        <begin position="6"/>
        <end position="27"/>
    </location>
</feature>
<feature type="transmembrane region" description="Helical" evidence="6">
    <location>
        <begin position="122"/>
        <end position="141"/>
    </location>
</feature>
<accession>B8IRF8</accession>
<dbReference type="InterPro" id="IPR018076">
    <property type="entry name" value="T2SS_GspF_dom"/>
</dbReference>
<dbReference type="KEGG" id="mno:Mnod_3794"/>
<dbReference type="AlphaFoldDB" id="B8IRF8"/>
<gene>
    <name evidence="8" type="ordered locus">Mnod_3794</name>
</gene>
<dbReference type="Proteomes" id="UP000008207">
    <property type="component" value="Chromosome"/>
</dbReference>
<evidence type="ECO:0000259" key="7">
    <source>
        <dbReference type="Pfam" id="PF00482"/>
    </source>
</evidence>
<dbReference type="eggNOG" id="COG4965">
    <property type="taxonomic scope" value="Bacteria"/>
</dbReference>
<dbReference type="InterPro" id="IPR042094">
    <property type="entry name" value="T2SS_GspF_sf"/>
</dbReference>
<dbReference type="RefSeq" id="WP_015930354.1">
    <property type="nucleotide sequence ID" value="NC_011894.1"/>
</dbReference>